<dbReference type="Proteomes" id="UP000829196">
    <property type="component" value="Unassembled WGS sequence"/>
</dbReference>
<protein>
    <submittedName>
        <fullName evidence="2">Uncharacterized protein</fullName>
    </submittedName>
</protein>
<accession>A0A8T3CD52</accession>
<keyword evidence="3" id="KW-1185">Reference proteome</keyword>
<feature type="transmembrane region" description="Helical" evidence="1">
    <location>
        <begin position="234"/>
        <end position="258"/>
    </location>
</feature>
<dbReference type="EMBL" id="JAGYWB010000001">
    <property type="protein sequence ID" value="KAI0531342.1"/>
    <property type="molecule type" value="Genomic_DNA"/>
</dbReference>
<feature type="transmembrane region" description="Helical" evidence="1">
    <location>
        <begin position="89"/>
        <end position="111"/>
    </location>
</feature>
<feature type="transmembrane region" description="Helical" evidence="1">
    <location>
        <begin position="175"/>
        <end position="193"/>
    </location>
</feature>
<gene>
    <name evidence="2" type="ORF">KFK09_000895</name>
</gene>
<keyword evidence="1" id="KW-0812">Transmembrane</keyword>
<feature type="transmembrane region" description="Helical" evidence="1">
    <location>
        <begin position="6"/>
        <end position="23"/>
    </location>
</feature>
<organism evidence="2 3">
    <name type="scientific">Dendrobium nobile</name>
    <name type="common">Orchid</name>
    <dbReference type="NCBI Taxonomy" id="94219"/>
    <lineage>
        <taxon>Eukaryota</taxon>
        <taxon>Viridiplantae</taxon>
        <taxon>Streptophyta</taxon>
        <taxon>Embryophyta</taxon>
        <taxon>Tracheophyta</taxon>
        <taxon>Spermatophyta</taxon>
        <taxon>Magnoliopsida</taxon>
        <taxon>Liliopsida</taxon>
        <taxon>Asparagales</taxon>
        <taxon>Orchidaceae</taxon>
        <taxon>Epidendroideae</taxon>
        <taxon>Malaxideae</taxon>
        <taxon>Dendrobiinae</taxon>
        <taxon>Dendrobium</taxon>
    </lineage>
</organism>
<evidence type="ECO:0000256" key="1">
    <source>
        <dbReference type="SAM" id="Phobius"/>
    </source>
</evidence>
<name>A0A8T3CD52_DENNO</name>
<dbReference type="AlphaFoldDB" id="A0A8T3CD52"/>
<evidence type="ECO:0000313" key="2">
    <source>
        <dbReference type="EMBL" id="KAI0531342.1"/>
    </source>
</evidence>
<feature type="transmembrane region" description="Helical" evidence="1">
    <location>
        <begin position="148"/>
        <end position="169"/>
    </location>
</feature>
<reference evidence="2" key="1">
    <citation type="journal article" date="2022" name="Front. Genet.">
        <title>Chromosome-Scale Assembly of the Dendrobium nobile Genome Provides Insights Into the Molecular Mechanism of the Biosynthesis of the Medicinal Active Ingredient of Dendrobium.</title>
        <authorList>
            <person name="Xu Q."/>
            <person name="Niu S.-C."/>
            <person name="Li K.-L."/>
            <person name="Zheng P.-J."/>
            <person name="Zhang X.-J."/>
            <person name="Jia Y."/>
            <person name="Liu Y."/>
            <person name="Niu Y.-X."/>
            <person name="Yu L.-H."/>
            <person name="Chen D.-F."/>
            <person name="Zhang G.-Q."/>
        </authorList>
    </citation>
    <scope>NUCLEOTIDE SEQUENCE</scope>
    <source>
        <tissue evidence="2">Leaf</tissue>
    </source>
</reference>
<keyword evidence="1" id="KW-1133">Transmembrane helix</keyword>
<sequence length="280" mass="34724">MFVYLLFWLIVCVLGCCCLLWLVRMFIECLGARALFLLFWFLSYGSRWVIIWWRWRWAVTKVVSSSNACFITSCCYQSWRLYLFCWSRLVLRGCPFFCPSLALVNTFSSFVDCWRLQIYWVFKLCKNRDIIRSERFVLGDMWKRHFTVMFWCGWNLLELVLGYSIIWYFFYITKFFSWFIYYQFNISFLRVLCRDISSLYFRNLNDCKVLLFWCLFWLFYFLHQFCWKTVLNEIYLIFQFWVLFLHSLNLYLCSFCNLRIKNHRLLARFSFLFHCSSFEH</sequence>
<keyword evidence="1" id="KW-0472">Membrane</keyword>
<feature type="transmembrane region" description="Helical" evidence="1">
    <location>
        <begin position="205"/>
        <end position="222"/>
    </location>
</feature>
<evidence type="ECO:0000313" key="3">
    <source>
        <dbReference type="Proteomes" id="UP000829196"/>
    </source>
</evidence>
<feature type="transmembrane region" description="Helical" evidence="1">
    <location>
        <begin position="35"/>
        <end position="55"/>
    </location>
</feature>
<proteinExistence type="predicted"/>
<comment type="caution">
    <text evidence="2">The sequence shown here is derived from an EMBL/GenBank/DDBJ whole genome shotgun (WGS) entry which is preliminary data.</text>
</comment>